<feature type="transmembrane region" description="Helical" evidence="6">
    <location>
        <begin position="131"/>
        <end position="152"/>
    </location>
</feature>
<gene>
    <name evidence="7" type="ORF">HNP84_001298</name>
</gene>
<evidence type="ECO:0000256" key="5">
    <source>
        <dbReference type="ARBA" id="ARBA00023136"/>
    </source>
</evidence>
<sequence length="323" mass="32664">MTASASARPAPAAPPGVLPFIRRYAVLIMLAVLFVVLSVSTSSFLTVTNLLNILNQNAPLAIIAVAGTLVVICGGFDLSTGAIFSVANVVAAWVAVNTGSPVLGLLCAPLVGAALGAVNGAAITRLRIHSFLATLASSLVYGGLAVLITGGFLISVEAPGFTALGRGGIGPVYYAIVILLLFALLAGFLLNYTTFGRYVLSVGGNAEAAELSGIRVDRVKLYTFLFSGLAAGVAAAIGVSRIGSGQPQAGDGLQLLAIAAVILGGTSIYGGVGAIWRSVCGVYLLALIDNGFDILNANPFFKDLTTGVVILAAVALSAASKRR</sequence>
<dbReference type="CDD" id="cd06579">
    <property type="entry name" value="TM_PBP1_transp_AraH_like"/>
    <property type="match status" value="1"/>
</dbReference>
<evidence type="ECO:0000313" key="7">
    <source>
        <dbReference type="EMBL" id="MBB5131592.1"/>
    </source>
</evidence>
<evidence type="ECO:0000256" key="2">
    <source>
        <dbReference type="ARBA" id="ARBA00022475"/>
    </source>
</evidence>
<dbReference type="GO" id="GO:0022857">
    <property type="term" value="F:transmembrane transporter activity"/>
    <property type="evidence" value="ECO:0007669"/>
    <property type="project" value="InterPro"/>
</dbReference>
<protein>
    <submittedName>
        <fullName evidence="7">Ribose transport system permease protein</fullName>
    </submittedName>
</protein>
<comment type="caution">
    <text evidence="7">The sequence shown here is derived from an EMBL/GenBank/DDBJ whole genome shotgun (WGS) entry which is preliminary data.</text>
</comment>
<dbReference type="EMBL" id="JACHGN010000002">
    <property type="protein sequence ID" value="MBB5131592.1"/>
    <property type="molecule type" value="Genomic_DNA"/>
</dbReference>
<keyword evidence="4 6" id="KW-1133">Transmembrane helix</keyword>
<feature type="transmembrane region" description="Helical" evidence="6">
    <location>
        <begin position="24"/>
        <end position="51"/>
    </location>
</feature>
<feature type="transmembrane region" description="Helical" evidence="6">
    <location>
        <begin position="221"/>
        <end position="243"/>
    </location>
</feature>
<proteinExistence type="predicted"/>
<dbReference type="AlphaFoldDB" id="A0A840NWK4"/>
<keyword evidence="2" id="KW-1003">Cell membrane</keyword>
<dbReference type="Pfam" id="PF02653">
    <property type="entry name" value="BPD_transp_2"/>
    <property type="match status" value="1"/>
</dbReference>
<name>A0A840NWK4_9ACTN</name>
<keyword evidence="3 6" id="KW-0812">Transmembrane</keyword>
<accession>A0A840NWK4</accession>
<keyword evidence="8" id="KW-1185">Reference proteome</keyword>
<dbReference type="Proteomes" id="UP000578449">
    <property type="component" value="Unassembled WGS sequence"/>
</dbReference>
<evidence type="ECO:0000313" key="8">
    <source>
        <dbReference type="Proteomes" id="UP000578449"/>
    </source>
</evidence>
<evidence type="ECO:0000256" key="1">
    <source>
        <dbReference type="ARBA" id="ARBA00004651"/>
    </source>
</evidence>
<dbReference type="PANTHER" id="PTHR32196">
    <property type="entry name" value="ABC TRANSPORTER PERMEASE PROTEIN YPHD-RELATED-RELATED"/>
    <property type="match status" value="1"/>
</dbReference>
<feature type="transmembrane region" description="Helical" evidence="6">
    <location>
        <begin position="63"/>
        <end position="96"/>
    </location>
</feature>
<dbReference type="GO" id="GO:0005886">
    <property type="term" value="C:plasma membrane"/>
    <property type="evidence" value="ECO:0007669"/>
    <property type="project" value="UniProtKB-SubCell"/>
</dbReference>
<dbReference type="RefSeq" id="WP_185048397.1">
    <property type="nucleotide sequence ID" value="NZ_BAABIX010000079.1"/>
</dbReference>
<evidence type="ECO:0000256" key="4">
    <source>
        <dbReference type="ARBA" id="ARBA00022989"/>
    </source>
</evidence>
<organism evidence="7 8">
    <name type="scientific">Thermocatellispora tengchongensis</name>
    <dbReference type="NCBI Taxonomy" id="1073253"/>
    <lineage>
        <taxon>Bacteria</taxon>
        <taxon>Bacillati</taxon>
        <taxon>Actinomycetota</taxon>
        <taxon>Actinomycetes</taxon>
        <taxon>Streptosporangiales</taxon>
        <taxon>Streptosporangiaceae</taxon>
        <taxon>Thermocatellispora</taxon>
    </lineage>
</organism>
<dbReference type="InterPro" id="IPR001851">
    <property type="entry name" value="ABC_transp_permease"/>
</dbReference>
<comment type="subcellular location">
    <subcellularLocation>
        <location evidence="1">Cell membrane</location>
        <topology evidence="1">Multi-pass membrane protein</topology>
    </subcellularLocation>
</comment>
<feature type="transmembrane region" description="Helical" evidence="6">
    <location>
        <begin position="172"/>
        <end position="192"/>
    </location>
</feature>
<evidence type="ECO:0000256" key="3">
    <source>
        <dbReference type="ARBA" id="ARBA00022692"/>
    </source>
</evidence>
<reference evidence="7 8" key="1">
    <citation type="submission" date="2020-08" db="EMBL/GenBank/DDBJ databases">
        <title>Genomic Encyclopedia of Type Strains, Phase IV (KMG-IV): sequencing the most valuable type-strain genomes for metagenomic binning, comparative biology and taxonomic classification.</title>
        <authorList>
            <person name="Goeker M."/>
        </authorList>
    </citation>
    <scope>NUCLEOTIDE SEQUENCE [LARGE SCALE GENOMIC DNA]</scope>
    <source>
        <strain evidence="7 8">DSM 45615</strain>
    </source>
</reference>
<evidence type="ECO:0000256" key="6">
    <source>
        <dbReference type="SAM" id="Phobius"/>
    </source>
</evidence>
<keyword evidence="5 6" id="KW-0472">Membrane</keyword>
<feature type="transmembrane region" description="Helical" evidence="6">
    <location>
        <begin position="102"/>
        <end position="124"/>
    </location>
</feature>
<feature type="transmembrane region" description="Helical" evidence="6">
    <location>
        <begin position="255"/>
        <end position="288"/>
    </location>
</feature>